<name>A0A6J4HF57_9BACT</name>
<dbReference type="AlphaFoldDB" id="A0A6J4HF57"/>
<dbReference type="Gene3D" id="6.10.250.2090">
    <property type="match status" value="1"/>
</dbReference>
<sequence length="266" mass="28929">MLLFIVLADGLVRLGRYLTGLYTPVIVAEYEDGLLYENGKFERILEPGRHPVVRLPWLRQEVRRVDTRRAPLTINGQEMLTADALSVRLNVAAEYRVTDAAVAVHTVADYAVALYTALQILLRDEVQARTLDQLLADRTALSAALLERGRPEAEALGLELTRVGVKDIILPGDVKRMLSQEIEAQRAGRAALVAAREETAATRARANTAQLLAQSPVLLRLREIEALAEVGKGLGNTVVVAVPQTLMNALGGGGNGNAATQQRIEE</sequence>
<reference evidence="3" key="1">
    <citation type="submission" date="2020-02" db="EMBL/GenBank/DDBJ databases">
        <authorList>
            <person name="Meier V. D."/>
        </authorList>
    </citation>
    <scope>NUCLEOTIDE SEQUENCE</scope>
    <source>
        <strain evidence="3">AVDCRST_MAG63</strain>
    </source>
</reference>
<dbReference type="InterPro" id="IPR036013">
    <property type="entry name" value="Band_7/SPFH_dom_sf"/>
</dbReference>
<dbReference type="CDD" id="cd13438">
    <property type="entry name" value="SPFH_eoslipins_u2"/>
    <property type="match status" value="1"/>
</dbReference>
<organism evidence="3">
    <name type="scientific">uncultured Armatimonadetes bacterium</name>
    <dbReference type="NCBI Taxonomy" id="157466"/>
    <lineage>
        <taxon>Bacteria</taxon>
        <taxon>Bacillati</taxon>
        <taxon>Armatimonadota</taxon>
        <taxon>environmental samples</taxon>
    </lineage>
</organism>
<dbReference type="PANTHER" id="PTHR10264">
    <property type="entry name" value="BAND 7 PROTEIN-RELATED"/>
    <property type="match status" value="1"/>
</dbReference>
<proteinExistence type="inferred from homology"/>
<dbReference type="PRINTS" id="PR00721">
    <property type="entry name" value="STOMATIN"/>
</dbReference>
<dbReference type="EMBL" id="CADCTO010000077">
    <property type="protein sequence ID" value="CAA9223021.1"/>
    <property type="molecule type" value="Genomic_DNA"/>
</dbReference>
<protein>
    <recommendedName>
        <fullName evidence="2">Band 7 domain-containing protein</fullName>
    </recommendedName>
</protein>
<evidence type="ECO:0000259" key="2">
    <source>
        <dbReference type="SMART" id="SM00244"/>
    </source>
</evidence>
<dbReference type="InterPro" id="IPR043202">
    <property type="entry name" value="Band-7_stomatin-like"/>
</dbReference>
<feature type="domain" description="Band 7" evidence="2">
    <location>
        <begin position="25"/>
        <end position="182"/>
    </location>
</feature>
<evidence type="ECO:0000256" key="1">
    <source>
        <dbReference type="ARBA" id="ARBA00008164"/>
    </source>
</evidence>
<accession>A0A6J4HF57</accession>
<evidence type="ECO:0000313" key="3">
    <source>
        <dbReference type="EMBL" id="CAA9223021.1"/>
    </source>
</evidence>
<dbReference type="InterPro" id="IPR001972">
    <property type="entry name" value="Stomatin_HflK_fam"/>
</dbReference>
<gene>
    <name evidence="3" type="ORF">AVDCRST_MAG63-597</name>
</gene>
<dbReference type="PANTHER" id="PTHR10264:SF83">
    <property type="entry name" value="BLL5629 PROTEIN"/>
    <property type="match status" value="1"/>
</dbReference>
<comment type="similarity">
    <text evidence="1">Belongs to the band 7/mec-2 family.</text>
</comment>
<dbReference type="InterPro" id="IPR001107">
    <property type="entry name" value="Band_7"/>
</dbReference>
<dbReference type="Pfam" id="PF01145">
    <property type="entry name" value="Band_7"/>
    <property type="match status" value="1"/>
</dbReference>
<dbReference type="Gene3D" id="3.30.479.30">
    <property type="entry name" value="Band 7 domain"/>
    <property type="match status" value="1"/>
</dbReference>
<dbReference type="SMART" id="SM00244">
    <property type="entry name" value="PHB"/>
    <property type="match status" value="1"/>
</dbReference>
<dbReference type="SUPFAM" id="SSF117892">
    <property type="entry name" value="Band 7/SPFH domain"/>
    <property type="match status" value="1"/>
</dbReference>
<dbReference type="GO" id="GO:0005886">
    <property type="term" value="C:plasma membrane"/>
    <property type="evidence" value="ECO:0007669"/>
    <property type="project" value="InterPro"/>
</dbReference>